<keyword evidence="5 7" id="KW-0627">Porphyrin biosynthesis</keyword>
<dbReference type="InterPro" id="IPR033659">
    <property type="entry name" value="Ferrochelatase_N"/>
</dbReference>
<comment type="subcellular location">
    <subcellularLocation>
        <location evidence="7 8">Cytoplasm</location>
    </subcellularLocation>
</comment>
<evidence type="ECO:0000256" key="7">
    <source>
        <dbReference type="HAMAP-Rule" id="MF_00323"/>
    </source>
</evidence>
<keyword evidence="7 8" id="KW-0963">Cytoplasm</keyword>
<dbReference type="CDD" id="cd00419">
    <property type="entry name" value="Ferrochelatase_C"/>
    <property type="match status" value="1"/>
</dbReference>
<dbReference type="GO" id="GO:0006783">
    <property type="term" value="P:heme biosynthetic process"/>
    <property type="evidence" value="ECO:0007669"/>
    <property type="project" value="UniProtKB-UniRule"/>
</dbReference>
<dbReference type="CDD" id="cd03411">
    <property type="entry name" value="Ferrochelatase_N"/>
    <property type="match status" value="1"/>
</dbReference>
<proteinExistence type="inferred from homology"/>
<dbReference type="GO" id="GO:0005737">
    <property type="term" value="C:cytoplasm"/>
    <property type="evidence" value="ECO:0007669"/>
    <property type="project" value="UniProtKB-SubCell"/>
</dbReference>
<keyword evidence="2 7" id="KW-0408">Iron</keyword>
<dbReference type="SUPFAM" id="SSF53800">
    <property type="entry name" value="Chelatase"/>
    <property type="match status" value="1"/>
</dbReference>
<dbReference type="PATRIC" id="fig|1125717.3.peg.1855"/>
<dbReference type="GO" id="GO:0046872">
    <property type="term" value="F:metal ion binding"/>
    <property type="evidence" value="ECO:0007669"/>
    <property type="project" value="UniProtKB-UniRule"/>
</dbReference>
<dbReference type="InterPro" id="IPR033644">
    <property type="entry name" value="Ferrochelatase_C"/>
</dbReference>
<dbReference type="Gene3D" id="3.40.50.1400">
    <property type="match status" value="2"/>
</dbReference>
<evidence type="ECO:0000256" key="1">
    <source>
        <dbReference type="ARBA" id="ARBA00004744"/>
    </source>
</evidence>
<dbReference type="PROSITE" id="PS00534">
    <property type="entry name" value="FERROCHELATASE"/>
    <property type="match status" value="1"/>
</dbReference>
<keyword evidence="4 7" id="KW-0456">Lyase</keyword>
<dbReference type="Pfam" id="PF00762">
    <property type="entry name" value="Ferrochelatase"/>
    <property type="match status" value="1"/>
</dbReference>
<comment type="catalytic activity">
    <reaction evidence="6">
        <text>Fe-coproporphyrin III + 2 H(+) = coproporphyrin III + Fe(2+)</text>
        <dbReference type="Rhea" id="RHEA:49572"/>
        <dbReference type="ChEBI" id="CHEBI:15378"/>
        <dbReference type="ChEBI" id="CHEBI:29033"/>
        <dbReference type="ChEBI" id="CHEBI:68438"/>
        <dbReference type="ChEBI" id="CHEBI:131725"/>
        <dbReference type="EC" id="4.99.1.9"/>
    </reaction>
    <physiologicalReaction direction="right-to-left" evidence="6">
        <dbReference type="Rhea" id="RHEA:49574"/>
    </physiologicalReaction>
</comment>
<dbReference type="PANTHER" id="PTHR11108">
    <property type="entry name" value="FERROCHELATASE"/>
    <property type="match status" value="1"/>
</dbReference>
<accession>J0WII5</accession>
<name>J0WII5_9ACTO</name>
<dbReference type="HAMAP" id="MF_00323">
    <property type="entry name" value="Ferrochelatase"/>
    <property type="match status" value="1"/>
</dbReference>
<dbReference type="EMBL" id="AKFS01000295">
    <property type="protein sequence ID" value="EJF36371.1"/>
    <property type="molecule type" value="Genomic_DNA"/>
</dbReference>
<feature type="binding site" evidence="7">
    <location>
        <position position="225"/>
    </location>
    <ligand>
        <name>Fe(2+)</name>
        <dbReference type="ChEBI" id="CHEBI:29033"/>
    </ligand>
</feature>
<dbReference type="InterPro" id="IPR001015">
    <property type="entry name" value="Ferrochelatase"/>
</dbReference>
<comment type="function">
    <text evidence="7 8">Involved in coproporphyrin-dependent heme b biosynthesis. Catalyzes the insertion of ferrous iron into coproporphyrin III to form Fe-coproporphyrin III.</text>
</comment>
<gene>
    <name evidence="9" type="primary">hemH</name>
    <name evidence="7" type="synonym">cpfC</name>
    <name evidence="9" type="ORF">HMPREF1317_0062</name>
</gene>
<evidence type="ECO:0000256" key="6">
    <source>
        <dbReference type="ARBA" id="ARBA00024536"/>
    </source>
</evidence>
<dbReference type="Proteomes" id="UP000004578">
    <property type="component" value="Unassembled WGS sequence"/>
</dbReference>
<evidence type="ECO:0000313" key="10">
    <source>
        <dbReference type="Proteomes" id="UP000004578"/>
    </source>
</evidence>
<keyword evidence="7" id="KW-0479">Metal-binding</keyword>
<evidence type="ECO:0000256" key="3">
    <source>
        <dbReference type="ARBA" id="ARBA00023133"/>
    </source>
</evidence>
<dbReference type="PANTHER" id="PTHR11108:SF1">
    <property type="entry name" value="FERROCHELATASE, MITOCHONDRIAL"/>
    <property type="match status" value="1"/>
</dbReference>
<evidence type="ECO:0000256" key="4">
    <source>
        <dbReference type="ARBA" id="ARBA00023239"/>
    </source>
</evidence>
<dbReference type="EC" id="4.99.1.9" evidence="7"/>
<protein>
    <recommendedName>
        <fullName evidence="7">Coproporphyrin III ferrochelatase</fullName>
        <ecNumber evidence="7">4.99.1.9</ecNumber>
    </recommendedName>
</protein>
<comment type="similarity">
    <text evidence="7 8">Belongs to the ferrochelatase family.</text>
</comment>
<dbReference type="NCBIfam" id="TIGR00109">
    <property type="entry name" value="hemH"/>
    <property type="match status" value="1"/>
</dbReference>
<comment type="caution">
    <text evidence="9">The sequence shown here is derived from an EMBL/GenBank/DDBJ whole genome shotgun (WGS) entry which is preliminary data.</text>
</comment>
<comment type="caution">
    <text evidence="7">Lacks conserved residue(s) required for the propagation of feature annotation.</text>
</comment>
<comment type="pathway">
    <text evidence="1 7 8">Porphyrin-containing compound metabolism; protoheme biosynthesis.</text>
</comment>
<evidence type="ECO:0000256" key="5">
    <source>
        <dbReference type="ARBA" id="ARBA00023244"/>
    </source>
</evidence>
<dbReference type="InterPro" id="IPR019772">
    <property type="entry name" value="Ferrochelatase_AS"/>
</dbReference>
<keyword evidence="10" id="KW-1185">Reference proteome</keyword>
<dbReference type="GO" id="GO:0004325">
    <property type="term" value="F:ferrochelatase activity"/>
    <property type="evidence" value="ECO:0007669"/>
    <property type="project" value="UniProtKB-UniRule"/>
</dbReference>
<dbReference type="AlphaFoldDB" id="J0WII5"/>
<reference evidence="9 10" key="1">
    <citation type="submission" date="2012-05" db="EMBL/GenBank/DDBJ databases">
        <authorList>
            <person name="Harkins D.M."/>
            <person name="Madupu R."/>
            <person name="Durkin A.S."/>
            <person name="Torralba M."/>
            <person name="Methe B."/>
            <person name="Sutton G.G."/>
            <person name="Nelson K.E."/>
        </authorList>
    </citation>
    <scope>NUCLEOTIDE SEQUENCE [LARGE SCALE GENOMIC DNA]</scope>
    <source>
        <strain evidence="9 10">F0490</strain>
    </source>
</reference>
<sequence>MTVVTSDRVVAMTDDRTNGAAAPGDGHGAQRPAVVLANLGTPSAPTPSHVRRFLREFLSDRRVVETHPLLWRPVLEGVVLRVRPRAVAKKYAGIWTPQGSPLMRYSLRQGELLGRRLPDVDVEVAMRYGEPGLGAVLDALHARGTRRVAVLPAYPQYSATTVASLNDVAAQWLRRNRDGFDLRLVRSFPTAPAYIDALASALESHWRRCGRPDFSAGDAVVVSFHSIPEAMDRAGDPYRSECMGTVAALEARLGLARGTLTVAFQSVFGPAAWLGPATIDTVTRLGARGCARLDIICPGFMADCLETLEEIDQLNREAFTRAGGSGFHYVPWGNDSEGAVSALAEQARTAVSGWV</sequence>
<organism evidence="9 10">
    <name type="scientific">Schaalia georgiae F0490</name>
    <dbReference type="NCBI Taxonomy" id="1125717"/>
    <lineage>
        <taxon>Bacteria</taxon>
        <taxon>Bacillati</taxon>
        <taxon>Actinomycetota</taxon>
        <taxon>Actinomycetes</taxon>
        <taxon>Actinomycetales</taxon>
        <taxon>Actinomycetaceae</taxon>
        <taxon>Schaalia</taxon>
    </lineage>
</organism>
<feature type="binding site" evidence="7">
    <location>
        <position position="306"/>
    </location>
    <ligand>
        <name>Fe(2+)</name>
        <dbReference type="ChEBI" id="CHEBI:29033"/>
    </ligand>
</feature>
<keyword evidence="3 7" id="KW-0350">Heme biosynthesis</keyword>
<dbReference type="UniPathway" id="UPA00252"/>
<evidence type="ECO:0000256" key="8">
    <source>
        <dbReference type="RuleBase" id="RU000607"/>
    </source>
</evidence>
<evidence type="ECO:0000313" key="9">
    <source>
        <dbReference type="EMBL" id="EJF36371.1"/>
    </source>
</evidence>
<evidence type="ECO:0000256" key="2">
    <source>
        <dbReference type="ARBA" id="ARBA00023004"/>
    </source>
</evidence>